<keyword evidence="4" id="KW-0443">Lipid metabolism</keyword>
<dbReference type="GO" id="GO:0006635">
    <property type="term" value="P:fatty acid beta-oxidation"/>
    <property type="evidence" value="ECO:0007669"/>
    <property type="project" value="TreeGrafter"/>
</dbReference>
<accession>A0AAD1H7F0</accession>
<dbReference type="KEGG" id="mmor:MMOR_03600"/>
<comment type="similarity">
    <text evidence="2 7">Belongs to the enoyl-CoA hydratase/isomerase family.</text>
</comment>
<comment type="catalytic activity">
    <reaction evidence="5">
        <text>a (3S)-3-hydroxyacyl-CoA = a (2E)-enoyl-CoA + H2O</text>
        <dbReference type="Rhea" id="RHEA:16105"/>
        <dbReference type="ChEBI" id="CHEBI:15377"/>
        <dbReference type="ChEBI" id="CHEBI:57318"/>
        <dbReference type="ChEBI" id="CHEBI:58856"/>
        <dbReference type="EC" id="4.2.1.17"/>
    </reaction>
</comment>
<dbReference type="Gene3D" id="3.90.226.10">
    <property type="entry name" value="2-enoyl-CoA Hydratase, Chain A, domain 1"/>
    <property type="match status" value="1"/>
</dbReference>
<evidence type="ECO:0008006" key="10">
    <source>
        <dbReference type="Google" id="ProtNLM"/>
    </source>
</evidence>
<dbReference type="Proteomes" id="UP000466681">
    <property type="component" value="Chromosome"/>
</dbReference>
<evidence type="ECO:0000256" key="3">
    <source>
        <dbReference type="ARBA" id="ARBA00022832"/>
    </source>
</evidence>
<keyword evidence="3" id="KW-0276">Fatty acid metabolism</keyword>
<protein>
    <recommendedName>
        <fullName evidence="10">Enoyl-CoA hydratase/isomerase family protein</fullName>
    </recommendedName>
</protein>
<dbReference type="EMBL" id="AP022560">
    <property type="protein sequence ID" value="BBW99423.1"/>
    <property type="molecule type" value="Genomic_DNA"/>
</dbReference>
<dbReference type="InterPro" id="IPR018376">
    <property type="entry name" value="Enoyl-CoA_hyd/isom_CS"/>
</dbReference>
<evidence type="ECO:0000256" key="7">
    <source>
        <dbReference type="RuleBase" id="RU003707"/>
    </source>
</evidence>
<dbReference type="PANTHER" id="PTHR11941:SF45">
    <property type="entry name" value="ENOYL-COA DELTA ISOMERASE 1, MITOCHONDRIAL"/>
    <property type="match status" value="1"/>
</dbReference>
<dbReference type="Pfam" id="PF00378">
    <property type="entry name" value="ECH_1"/>
    <property type="match status" value="1"/>
</dbReference>
<evidence type="ECO:0000256" key="5">
    <source>
        <dbReference type="ARBA" id="ARBA00023709"/>
    </source>
</evidence>
<evidence type="ECO:0000256" key="4">
    <source>
        <dbReference type="ARBA" id="ARBA00023098"/>
    </source>
</evidence>
<dbReference type="SUPFAM" id="SSF52096">
    <property type="entry name" value="ClpP/crotonase"/>
    <property type="match status" value="1"/>
</dbReference>
<evidence type="ECO:0000256" key="2">
    <source>
        <dbReference type="ARBA" id="ARBA00005254"/>
    </source>
</evidence>
<dbReference type="InterPro" id="IPR029045">
    <property type="entry name" value="ClpP/crotonase-like_dom_sf"/>
</dbReference>
<proteinExistence type="inferred from homology"/>
<reference evidence="8 9" key="1">
    <citation type="journal article" date="2019" name="Emerg. Microbes Infect.">
        <title>Comprehensive subspecies identification of 175 nontuberculous mycobacteria species based on 7547 genomic profiles.</title>
        <authorList>
            <person name="Matsumoto Y."/>
            <person name="Kinjo T."/>
            <person name="Motooka D."/>
            <person name="Nabeya D."/>
            <person name="Jung N."/>
            <person name="Uechi K."/>
            <person name="Horii T."/>
            <person name="Iida T."/>
            <person name="Fujita J."/>
            <person name="Nakamura S."/>
        </authorList>
    </citation>
    <scope>NUCLEOTIDE SEQUENCE [LARGE SCALE GENOMIC DNA]</scope>
    <source>
        <strain evidence="8 9">JCM 6375</strain>
    </source>
</reference>
<sequence length="174" mass="18305">MDVEVIDGVSVLRLNRPPVNALDLELVTDAVETLGRLEGPVVITGTGKCFSAGVDLRAVAEGGREYTDRFLDVMPASFLAVFDYPGPVVAAINGHAIAGGCVIAMAADVRLMSAGTIGLTEVAVGVPFPAAALEICRYAMGDIGVARDVGRAERRRADRVTARVDRRRGVAQLK</sequence>
<dbReference type="PANTHER" id="PTHR11941">
    <property type="entry name" value="ENOYL-COA HYDRATASE-RELATED"/>
    <property type="match status" value="1"/>
</dbReference>
<comment type="catalytic activity">
    <reaction evidence="6">
        <text>a 4-saturated-(3S)-3-hydroxyacyl-CoA = a (3E)-enoyl-CoA + H2O</text>
        <dbReference type="Rhea" id="RHEA:20724"/>
        <dbReference type="ChEBI" id="CHEBI:15377"/>
        <dbReference type="ChEBI" id="CHEBI:58521"/>
        <dbReference type="ChEBI" id="CHEBI:137480"/>
        <dbReference type="EC" id="4.2.1.17"/>
    </reaction>
</comment>
<dbReference type="AlphaFoldDB" id="A0AAD1H7F0"/>
<dbReference type="CDD" id="cd06558">
    <property type="entry name" value="crotonase-like"/>
    <property type="match status" value="1"/>
</dbReference>
<dbReference type="InterPro" id="IPR001753">
    <property type="entry name" value="Enoyl-CoA_hydra/iso"/>
</dbReference>
<comment type="function">
    <text evidence="1">Could possibly oxidize fatty acids using specific components.</text>
</comment>
<organism evidence="8 9">
    <name type="scientific">Mycolicibacterium moriokaense</name>
    <dbReference type="NCBI Taxonomy" id="39691"/>
    <lineage>
        <taxon>Bacteria</taxon>
        <taxon>Bacillati</taxon>
        <taxon>Actinomycetota</taxon>
        <taxon>Actinomycetes</taxon>
        <taxon>Mycobacteriales</taxon>
        <taxon>Mycobacteriaceae</taxon>
        <taxon>Mycolicibacterium</taxon>
    </lineage>
</organism>
<evidence type="ECO:0000256" key="6">
    <source>
        <dbReference type="ARBA" id="ARBA00023717"/>
    </source>
</evidence>
<dbReference type="PROSITE" id="PS00166">
    <property type="entry name" value="ENOYL_COA_HYDRATASE"/>
    <property type="match status" value="1"/>
</dbReference>
<gene>
    <name evidence="8" type="ORF">MMOR_03600</name>
</gene>
<evidence type="ECO:0000313" key="8">
    <source>
        <dbReference type="EMBL" id="BBW99423.1"/>
    </source>
</evidence>
<evidence type="ECO:0000256" key="1">
    <source>
        <dbReference type="ARBA" id="ARBA00002994"/>
    </source>
</evidence>
<dbReference type="RefSeq" id="WP_179967952.1">
    <property type="nucleotide sequence ID" value="NZ_AP022560.1"/>
</dbReference>
<evidence type="ECO:0000313" key="9">
    <source>
        <dbReference type="Proteomes" id="UP000466681"/>
    </source>
</evidence>
<name>A0AAD1H7F0_9MYCO</name>
<keyword evidence="9" id="KW-1185">Reference proteome</keyword>
<dbReference type="GO" id="GO:0004300">
    <property type="term" value="F:enoyl-CoA hydratase activity"/>
    <property type="evidence" value="ECO:0007669"/>
    <property type="project" value="UniProtKB-EC"/>
</dbReference>